<feature type="transmembrane region" description="Helical" evidence="1">
    <location>
        <begin position="589"/>
        <end position="608"/>
    </location>
</feature>
<keyword evidence="1" id="KW-0812">Transmembrane</keyword>
<organism evidence="2">
    <name type="scientific">uncultured marine group II/III euryarchaeote KM3_176_C10</name>
    <dbReference type="NCBI Taxonomy" id="1457934"/>
    <lineage>
        <taxon>Archaea</taxon>
        <taxon>Methanobacteriati</taxon>
        <taxon>Methanobacteriota</taxon>
        <taxon>environmental samples</taxon>
    </lineage>
</organism>
<evidence type="ECO:0000256" key="1">
    <source>
        <dbReference type="SAM" id="Phobius"/>
    </source>
</evidence>
<dbReference type="EMBL" id="KF900716">
    <property type="protein sequence ID" value="AIF04716.1"/>
    <property type="molecule type" value="Genomic_DNA"/>
</dbReference>
<keyword evidence="1" id="KW-1133">Transmembrane helix</keyword>
<dbReference type="AlphaFoldDB" id="A0A075GKW2"/>
<feature type="transmembrane region" description="Helical" evidence="1">
    <location>
        <begin position="565"/>
        <end position="583"/>
    </location>
</feature>
<protein>
    <submittedName>
        <fullName evidence="2">Uncharacterized protein</fullName>
    </submittedName>
</protein>
<sequence length="675" mass="73074">MPNNHIIGDVDAQITCCDSVEIDYYLLGEGDETGKGTLSPFSADLTTEQDVWVTSSVSQLTEIARWRVPQATSGSYPISTWTLSVNYEVVNAGGVQANVSAEVKIGGKSWTGSSNTNPAYTPGLGTVDVTIDIDEQGNIFSSGELIVVVLSVQTLIFNSPDDEAGVRFIWGTDEYASNLRANIPLVKMDWQPAVVNGNSVQIPVVLHSGYGAAIWEKSTTEFKIDGVVVDTVVATMHNDGAQVYLNWQAPESSQDGVYEVNLSLTVSESQVQPFNGGFSYVLAFGGGSGSGYGIFPADEPLRSGGSQISVKIDAEVQGGDRIHRTTQIELEGPMATWMRWGLDNIGNDSLDSLSQWRKIQGSSSTEVTHNNQQVDSSEVQALETYLSGRASSLKQFMFDGLMLDSGRLLGVEPIEAAAAPTVSIDVNDDYGFSDSTITITIESLENIKVGEKSVLFDNFVRPQASATPFWTELTIDARLKTSMMVGTAAVDGSGIDYSHKRFIYTETVTVSKTTLVGEDAMSDYRVAYVIGSLAHSPLVTLLQSFAMFVAFTFLARKLTKDKPRVGFWLTSVLFTGVWGYSYFFALPLVFMLVALGVAGVMMLAVAVVTPKISLDDALADEAAYFTIMPSIGIRKKRVKIPVVKCPVCADKIAVRTTKRPVRVRCDGCDTRLKIS</sequence>
<keyword evidence="1" id="KW-0472">Membrane</keyword>
<feature type="transmembrane region" description="Helical" evidence="1">
    <location>
        <begin position="526"/>
        <end position="553"/>
    </location>
</feature>
<proteinExistence type="predicted"/>
<reference evidence="2" key="1">
    <citation type="journal article" date="2014" name="Genome Biol. Evol.">
        <title>Pangenome evidence for extensive interdomain horizontal transfer affecting lineage core and shell genes in uncultured planktonic thaumarchaeota and euryarchaeota.</title>
        <authorList>
            <person name="Deschamps P."/>
            <person name="Zivanovic Y."/>
            <person name="Moreira D."/>
            <person name="Rodriguez-Valera F."/>
            <person name="Lopez-Garcia P."/>
        </authorList>
    </citation>
    <scope>NUCLEOTIDE SEQUENCE</scope>
</reference>
<evidence type="ECO:0000313" key="2">
    <source>
        <dbReference type="EMBL" id="AIF04716.1"/>
    </source>
</evidence>
<accession>A0A075GKW2</accession>
<name>A0A075GKW2_9EURY</name>